<keyword evidence="5" id="KW-0998">Cell outer membrane</keyword>
<organism evidence="8 9">
    <name type="scientific">Candidatus Phocaeicola excrementipullorum</name>
    <dbReference type="NCBI Taxonomy" id="2838731"/>
    <lineage>
        <taxon>Bacteria</taxon>
        <taxon>Pseudomonadati</taxon>
        <taxon>Bacteroidota</taxon>
        <taxon>Bacteroidia</taxon>
        <taxon>Bacteroidales</taxon>
        <taxon>Bacteroidaceae</taxon>
        <taxon>Phocaeicola</taxon>
    </lineage>
</organism>
<feature type="domain" description="SusD-like N-terminal" evidence="7">
    <location>
        <begin position="95"/>
        <end position="243"/>
    </location>
</feature>
<feature type="domain" description="RagB/SusD" evidence="6">
    <location>
        <begin position="366"/>
        <end position="525"/>
    </location>
</feature>
<dbReference type="Gene3D" id="1.25.40.390">
    <property type="match status" value="1"/>
</dbReference>
<proteinExistence type="inferred from homology"/>
<dbReference type="Proteomes" id="UP000784286">
    <property type="component" value="Unassembled WGS sequence"/>
</dbReference>
<dbReference type="EMBL" id="JAHLFJ010000083">
    <property type="protein sequence ID" value="MBU3856758.1"/>
    <property type="molecule type" value="Genomic_DNA"/>
</dbReference>
<dbReference type="GO" id="GO:0009279">
    <property type="term" value="C:cell outer membrane"/>
    <property type="evidence" value="ECO:0007669"/>
    <property type="project" value="UniProtKB-SubCell"/>
</dbReference>
<dbReference type="SUPFAM" id="SSF48452">
    <property type="entry name" value="TPR-like"/>
    <property type="match status" value="1"/>
</dbReference>
<evidence type="ECO:0000313" key="8">
    <source>
        <dbReference type="EMBL" id="MBU3856758.1"/>
    </source>
</evidence>
<evidence type="ECO:0000256" key="3">
    <source>
        <dbReference type="ARBA" id="ARBA00022729"/>
    </source>
</evidence>
<dbReference type="Gene3D" id="1.10.3780.10">
    <property type="entry name" value="SusD-like"/>
    <property type="match status" value="1"/>
</dbReference>
<reference evidence="8" key="2">
    <citation type="submission" date="2021-04" db="EMBL/GenBank/DDBJ databases">
        <authorList>
            <person name="Gilroy R."/>
        </authorList>
    </citation>
    <scope>NUCLEOTIDE SEQUENCE</scope>
    <source>
        <strain evidence="8">8470</strain>
    </source>
</reference>
<comment type="caution">
    <text evidence="8">The sequence shown here is derived from an EMBL/GenBank/DDBJ whole genome shotgun (WGS) entry which is preliminary data.</text>
</comment>
<evidence type="ECO:0000256" key="4">
    <source>
        <dbReference type="ARBA" id="ARBA00023136"/>
    </source>
</evidence>
<dbReference type="InterPro" id="IPR011990">
    <property type="entry name" value="TPR-like_helical_dom_sf"/>
</dbReference>
<keyword evidence="4" id="KW-0472">Membrane</keyword>
<comment type="subcellular location">
    <subcellularLocation>
        <location evidence="1">Cell outer membrane</location>
    </subcellularLocation>
</comment>
<gene>
    <name evidence="8" type="ORF">H9928_09455</name>
</gene>
<protein>
    <submittedName>
        <fullName evidence="8">RagB/SusD family nutrient uptake outer membrane protein</fullName>
    </submittedName>
</protein>
<name>A0A948TNP6_9BACT</name>
<dbReference type="InterPro" id="IPR033985">
    <property type="entry name" value="SusD-like_N"/>
</dbReference>
<dbReference type="AlphaFoldDB" id="A0A948TNP6"/>
<comment type="similarity">
    <text evidence="2">Belongs to the SusD family.</text>
</comment>
<dbReference type="CDD" id="cd08977">
    <property type="entry name" value="SusD"/>
    <property type="match status" value="1"/>
</dbReference>
<sequence length="526" mass="59495">MKRILYTALICCTAVLTPSCVDDLNQYPHTETTSESIYHTPESYFQVLAKIYTAMVTNGQEKNGSADLSTNNGQDYSRCFFNLQEVCTDEVAYTWLSGENLTDINNLSWDANDSWVSDMYYRIYYNIALCNEFLRNATEESIASFSAEDQNTIRQYRAEARFLRALFYYHAMDFFRNIPFVTENDPVGSYIPPRYTAQQIFDFIEDELTDLTEGSNLLLDRADCPYGRASKGAAYTLLAKMYLNAEVYINEAKYTECITACNNAIAQGYSLETDYSKLFNADNHLRTNEIIFTLPIDATTTVSWGAGTYMVCGAISNTSTAQQPADYGAANGWGNMRIRQTASEVFDPDDRRGMFFKEGQTQEVTAMDDQSTGWLVTKWTNLTDDGQSASNTAENGANTDYPLFRLADVYLMYGEAVARGGQGGNATTAMGYVNELRERAFGNTSENVTEADLNTDFYLDERCRELYWESTRRTDLIRFNRFTTADKLWEWKGGSSSGTSVDSKFNIYPIPSTELTANPNLYNENY</sequence>
<reference evidence="8" key="1">
    <citation type="journal article" date="2021" name="PeerJ">
        <title>Extensive microbial diversity within the chicken gut microbiome revealed by metagenomics and culture.</title>
        <authorList>
            <person name="Gilroy R."/>
            <person name="Ravi A."/>
            <person name="Getino M."/>
            <person name="Pursley I."/>
            <person name="Horton D.L."/>
            <person name="Alikhan N.F."/>
            <person name="Baker D."/>
            <person name="Gharbi K."/>
            <person name="Hall N."/>
            <person name="Watson M."/>
            <person name="Adriaenssens E.M."/>
            <person name="Foster-Nyarko E."/>
            <person name="Jarju S."/>
            <person name="Secka A."/>
            <person name="Antonio M."/>
            <person name="Oren A."/>
            <person name="Chaudhuri R.R."/>
            <person name="La Ragione R."/>
            <person name="Hildebrand F."/>
            <person name="Pallen M.J."/>
        </authorList>
    </citation>
    <scope>NUCLEOTIDE SEQUENCE</scope>
    <source>
        <strain evidence="8">8470</strain>
    </source>
</reference>
<dbReference type="Pfam" id="PF14322">
    <property type="entry name" value="SusD-like_3"/>
    <property type="match status" value="1"/>
</dbReference>
<evidence type="ECO:0000259" key="6">
    <source>
        <dbReference type="Pfam" id="PF07980"/>
    </source>
</evidence>
<evidence type="ECO:0000259" key="7">
    <source>
        <dbReference type="Pfam" id="PF14322"/>
    </source>
</evidence>
<evidence type="ECO:0000256" key="5">
    <source>
        <dbReference type="ARBA" id="ARBA00023237"/>
    </source>
</evidence>
<evidence type="ECO:0000313" key="9">
    <source>
        <dbReference type="Proteomes" id="UP000784286"/>
    </source>
</evidence>
<dbReference type="Gene3D" id="1.25.40.10">
    <property type="entry name" value="Tetratricopeptide repeat domain"/>
    <property type="match status" value="1"/>
</dbReference>
<dbReference type="InterPro" id="IPR012944">
    <property type="entry name" value="SusD_RagB_dom"/>
</dbReference>
<accession>A0A948TNP6</accession>
<dbReference type="Pfam" id="PF07980">
    <property type="entry name" value="SusD_RagB"/>
    <property type="match status" value="1"/>
</dbReference>
<evidence type="ECO:0000256" key="2">
    <source>
        <dbReference type="ARBA" id="ARBA00006275"/>
    </source>
</evidence>
<evidence type="ECO:0000256" key="1">
    <source>
        <dbReference type="ARBA" id="ARBA00004442"/>
    </source>
</evidence>
<keyword evidence="3" id="KW-0732">Signal</keyword>